<dbReference type="InterPro" id="IPR003339">
    <property type="entry name" value="ABC/ECF_trnsptr_transmembrane"/>
</dbReference>
<evidence type="ECO:0000313" key="7">
    <source>
        <dbReference type="Proteomes" id="UP000001400"/>
    </source>
</evidence>
<dbReference type="STRING" id="439481.Aboo_1243"/>
<keyword evidence="7" id="KW-1185">Reference proteome</keyword>
<evidence type="ECO:0000256" key="1">
    <source>
        <dbReference type="ARBA" id="ARBA00004141"/>
    </source>
</evidence>
<dbReference type="HOGENOM" id="CLU_923173_0_0_2"/>
<gene>
    <name evidence="6" type="ordered locus">Aboo_1243</name>
</gene>
<accession>B5ICH4</accession>
<dbReference type="PANTHER" id="PTHR34857:SF2">
    <property type="entry name" value="SLL0384 PROTEIN"/>
    <property type="match status" value="1"/>
</dbReference>
<proteinExistence type="predicted"/>
<dbReference type="CDD" id="cd16914">
    <property type="entry name" value="EcfT"/>
    <property type="match status" value="1"/>
</dbReference>
<dbReference type="AlphaFoldDB" id="B5ICH4"/>
<evidence type="ECO:0000256" key="2">
    <source>
        <dbReference type="ARBA" id="ARBA00022475"/>
    </source>
</evidence>
<evidence type="ECO:0000313" key="6">
    <source>
        <dbReference type="EMBL" id="ADD09051.1"/>
    </source>
</evidence>
<dbReference type="InterPro" id="IPR051611">
    <property type="entry name" value="ECF_transporter_component"/>
</dbReference>
<dbReference type="OrthoDB" id="31170at2157"/>
<evidence type="ECO:0000256" key="4">
    <source>
        <dbReference type="ARBA" id="ARBA00022989"/>
    </source>
</evidence>
<keyword evidence="2" id="KW-1003">Cell membrane</keyword>
<name>B5ICH4_ACIB4</name>
<dbReference type="Pfam" id="PF02361">
    <property type="entry name" value="CbiQ"/>
    <property type="match status" value="1"/>
</dbReference>
<dbReference type="eggNOG" id="arCOG02250">
    <property type="taxonomic scope" value="Archaea"/>
</dbReference>
<keyword evidence="5" id="KW-0472">Membrane</keyword>
<reference evidence="6" key="1">
    <citation type="submission" date="2010-02" db="EMBL/GenBank/DDBJ databases">
        <title>Complete sequence of Aciduliprofundum boonei T469.</title>
        <authorList>
            <consortium name="US DOE Joint Genome Institute"/>
            <person name="Lucas S."/>
            <person name="Copeland A."/>
            <person name="Lapidus A."/>
            <person name="Cheng J.-F."/>
            <person name="Bruce D."/>
            <person name="Goodwin L."/>
            <person name="Pitluck S."/>
            <person name="Saunders E."/>
            <person name="Detter J.C."/>
            <person name="Han C."/>
            <person name="Tapia R."/>
            <person name="Land M."/>
            <person name="Hauser L."/>
            <person name="Kyrpides N."/>
            <person name="Mikhailova N."/>
            <person name="Flores G."/>
            <person name="Reysenbach A.-L."/>
            <person name="Woyke T."/>
        </authorList>
    </citation>
    <scope>NUCLEOTIDE SEQUENCE</scope>
    <source>
        <strain evidence="6">T469</strain>
    </source>
</reference>
<comment type="subcellular location">
    <subcellularLocation>
        <location evidence="1">Membrane</location>
        <topology evidence="1">Multi-pass membrane protein</topology>
    </subcellularLocation>
</comment>
<dbReference type="KEGG" id="abi:Aboo_1243"/>
<dbReference type="EMBL" id="CP001941">
    <property type="protein sequence ID" value="ADD09051.1"/>
    <property type="molecule type" value="Genomic_DNA"/>
</dbReference>
<dbReference type="PANTHER" id="PTHR34857">
    <property type="entry name" value="SLL0384 PROTEIN"/>
    <property type="match status" value="1"/>
</dbReference>
<organism evidence="6 7">
    <name type="scientific">Aciduliprofundum boonei (strain DSM 19572 / T469)</name>
    <dbReference type="NCBI Taxonomy" id="439481"/>
    <lineage>
        <taxon>Archaea</taxon>
        <taxon>Methanobacteriati</taxon>
        <taxon>Thermoplasmatota</taxon>
        <taxon>DHVE2 group</taxon>
        <taxon>Candidatus Aciduliprofundum</taxon>
    </lineage>
</organism>
<evidence type="ECO:0000256" key="5">
    <source>
        <dbReference type="ARBA" id="ARBA00023136"/>
    </source>
</evidence>
<evidence type="ECO:0000256" key="3">
    <source>
        <dbReference type="ARBA" id="ARBA00022692"/>
    </source>
</evidence>
<protein>
    <submittedName>
        <fullName evidence="6">Cobalt transport protein</fullName>
    </submittedName>
</protein>
<dbReference type="GO" id="GO:0005886">
    <property type="term" value="C:plasma membrane"/>
    <property type="evidence" value="ECO:0007669"/>
    <property type="project" value="UniProtKB-ARBA"/>
</dbReference>
<dbReference type="Proteomes" id="UP000001400">
    <property type="component" value="Chromosome"/>
</dbReference>
<keyword evidence="3" id="KW-0812">Transmembrane</keyword>
<keyword evidence="4" id="KW-1133">Transmembrane helix</keyword>
<sequence length="301" mass="34652">MIILLLFLLSLILSFLAGRVQIMKININHFVIFVWLMLIIYLSLIFSSPYILFSIFLSLIVLKMIMNSHLWHTLMRYTIYFSIFIFIFNILLGTNGETVLVEWNFIKITYESIVFSSSMILRLLIIMGAFAIFNSNVGMEDLINILERLKIPHKAIMTLSISLRFFPIMLEEARDSLNALKLKGLPVSTGSLKDRINARYPAMATLLNISMERAIEIGEALETKGYPSKSRRAWKRINLNTLQKMAVFILIFTAIMGTIYITFHGNFVFYPKVGRNYSVPMCILMFSLPLSLLLGRVSIYD</sequence>